<accession>A0A502CVT1</accession>
<comment type="caution">
    <text evidence="2">The sequence shown here is derived from an EMBL/GenBank/DDBJ whole genome shotgun (WGS) entry which is preliminary data.</text>
</comment>
<evidence type="ECO:0000256" key="1">
    <source>
        <dbReference type="SAM" id="MobiDB-lite"/>
    </source>
</evidence>
<evidence type="ECO:0000313" key="3">
    <source>
        <dbReference type="Proteomes" id="UP000317722"/>
    </source>
</evidence>
<feature type="region of interest" description="Disordered" evidence="1">
    <location>
        <begin position="70"/>
        <end position="89"/>
    </location>
</feature>
<organism evidence="2 3">
    <name type="scientific">Pedococcus bigeumensis</name>
    <dbReference type="NCBI Taxonomy" id="433644"/>
    <lineage>
        <taxon>Bacteria</taxon>
        <taxon>Bacillati</taxon>
        <taxon>Actinomycetota</taxon>
        <taxon>Actinomycetes</taxon>
        <taxon>Micrococcales</taxon>
        <taxon>Intrasporangiaceae</taxon>
        <taxon>Pedococcus</taxon>
    </lineage>
</organism>
<keyword evidence="3" id="KW-1185">Reference proteome</keyword>
<dbReference type="InterPro" id="IPR008972">
    <property type="entry name" value="Cupredoxin"/>
</dbReference>
<dbReference type="AlphaFoldDB" id="A0A502CVT1"/>
<reference evidence="2 3" key="1">
    <citation type="journal article" date="2019" name="Environ. Microbiol.">
        <title>Species interactions and distinct microbial communities in high Arctic permafrost affected cryosols are associated with the CH4 and CO2 gas fluxes.</title>
        <authorList>
            <person name="Altshuler I."/>
            <person name="Hamel J."/>
            <person name="Turney S."/>
            <person name="Magnuson E."/>
            <person name="Levesque R."/>
            <person name="Greer C."/>
            <person name="Whyte L.G."/>
        </authorList>
    </citation>
    <scope>NUCLEOTIDE SEQUENCE [LARGE SCALE GENOMIC DNA]</scope>
    <source>
        <strain evidence="2 3">S9.3A</strain>
    </source>
</reference>
<dbReference type="Proteomes" id="UP000317722">
    <property type="component" value="Unassembled WGS sequence"/>
</dbReference>
<dbReference type="Gene3D" id="2.60.40.420">
    <property type="entry name" value="Cupredoxins - blue copper proteins"/>
    <property type="match status" value="1"/>
</dbReference>
<gene>
    <name evidence="2" type="ORF">EAH86_09615</name>
</gene>
<name>A0A502CVT1_9MICO</name>
<sequence length="130" mass="13482">MLADMGMTRMVGGDAPMGARMMLDAAPASTSAGTVTFVASNMGWRTHELVVMPLSDQAAAGRRVAGADGRVAEDDSLGEASSSCAAGSGEGIDAGAVGWVTLRLAPGRYELVCNLKNHYVNGMYEELTIR</sequence>
<evidence type="ECO:0008006" key="4">
    <source>
        <dbReference type="Google" id="ProtNLM"/>
    </source>
</evidence>
<feature type="compositionally biased region" description="Low complexity" evidence="1">
    <location>
        <begin position="78"/>
        <end position="87"/>
    </location>
</feature>
<dbReference type="RefSeq" id="WP_140739704.1">
    <property type="nucleotide sequence ID" value="NZ_RCZM01000003.1"/>
</dbReference>
<dbReference type="OrthoDB" id="7431902at2"/>
<dbReference type="SUPFAM" id="SSF49503">
    <property type="entry name" value="Cupredoxins"/>
    <property type="match status" value="1"/>
</dbReference>
<protein>
    <recommendedName>
        <fullName evidence="4">Blue (type 1) copper domain-containing protein</fullName>
    </recommendedName>
</protein>
<proteinExistence type="predicted"/>
<dbReference type="EMBL" id="RCZM01000003">
    <property type="protein sequence ID" value="TPG17028.1"/>
    <property type="molecule type" value="Genomic_DNA"/>
</dbReference>
<evidence type="ECO:0000313" key="2">
    <source>
        <dbReference type="EMBL" id="TPG17028.1"/>
    </source>
</evidence>